<dbReference type="EMBL" id="CP129118">
    <property type="protein sequence ID" value="WOV86672.1"/>
    <property type="molecule type" value="Genomic_DNA"/>
</dbReference>
<feature type="transmembrane region" description="Helical" evidence="1">
    <location>
        <begin position="143"/>
        <end position="161"/>
    </location>
</feature>
<dbReference type="Pfam" id="PF22564">
    <property type="entry name" value="HAAS"/>
    <property type="match status" value="1"/>
</dbReference>
<gene>
    <name evidence="2" type="ORF">QWT69_12380</name>
</gene>
<organism evidence="2 3">
    <name type="scientific">Sporosarcina oncorhynchi</name>
    <dbReference type="NCBI Taxonomy" id="3056444"/>
    <lineage>
        <taxon>Bacteria</taxon>
        <taxon>Bacillati</taxon>
        <taxon>Bacillota</taxon>
        <taxon>Bacilli</taxon>
        <taxon>Bacillales</taxon>
        <taxon>Caryophanaceae</taxon>
        <taxon>Sporosarcina</taxon>
    </lineage>
</organism>
<dbReference type="Proteomes" id="UP001303902">
    <property type="component" value="Chromosome"/>
</dbReference>
<proteinExistence type="predicted"/>
<sequence>MNKEHFIKELRAATTKLPPNEQYEIIQDYEEYFAIGLLDGKTEEQISSSLGSPKAIGKELSATYQIEQAETNRTIGSFMRAMWTVIGLGFFNLVIVLGPFLVLASLLLSGWVAGIGFIAAPLLVLINVLIYPEIFELFDLFNSLVFCGLGIFIAIGTSLATKRFMNGFIRYMKFNTKLVKGGPKHA</sequence>
<evidence type="ECO:0000256" key="1">
    <source>
        <dbReference type="SAM" id="Phobius"/>
    </source>
</evidence>
<protein>
    <submittedName>
        <fullName evidence="2">DUF1700 domain-containing protein</fullName>
    </submittedName>
</protein>
<reference evidence="2 3" key="1">
    <citation type="submission" date="2023-06" db="EMBL/GenBank/DDBJ databases">
        <title>Sporosarcina sp. nov., isolated from Korean tranditional fermented seafood 'Jeotgal'.</title>
        <authorList>
            <person name="Yang A.I."/>
            <person name="Shin N.-R."/>
        </authorList>
    </citation>
    <scope>NUCLEOTIDE SEQUENCE [LARGE SCALE GENOMIC DNA]</scope>
    <source>
        <strain evidence="2 3">T2O-4</strain>
    </source>
</reference>
<keyword evidence="3" id="KW-1185">Reference proteome</keyword>
<dbReference type="RefSeq" id="WP_317966081.1">
    <property type="nucleotide sequence ID" value="NZ_CP129118.1"/>
</dbReference>
<accession>A0ABZ0L3A5</accession>
<keyword evidence="1" id="KW-0472">Membrane</keyword>
<name>A0ABZ0L3A5_9BACL</name>
<feature type="transmembrane region" description="Helical" evidence="1">
    <location>
        <begin position="111"/>
        <end position="131"/>
    </location>
</feature>
<feature type="transmembrane region" description="Helical" evidence="1">
    <location>
        <begin position="81"/>
        <end position="104"/>
    </location>
</feature>
<keyword evidence="1" id="KW-1133">Transmembrane helix</keyword>
<evidence type="ECO:0000313" key="2">
    <source>
        <dbReference type="EMBL" id="WOV86672.1"/>
    </source>
</evidence>
<evidence type="ECO:0000313" key="3">
    <source>
        <dbReference type="Proteomes" id="UP001303902"/>
    </source>
</evidence>
<keyword evidence="1" id="KW-0812">Transmembrane</keyword>